<dbReference type="Pfam" id="PF22468">
    <property type="entry name" value="ACT_9"/>
    <property type="match status" value="1"/>
</dbReference>
<protein>
    <recommendedName>
        <fullName evidence="4">aspartate kinase</fullName>
        <ecNumber evidence="4">2.7.2.4</ecNumber>
    </recommendedName>
</protein>
<reference evidence="13" key="1">
    <citation type="submission" date="2018-05" db="EMBL/GenBank/DDBJ databases">
        <authorList>
            <person name="Lanie J.A."/>
            <person name="Ng W.-L."/>
            <person name="Kazmierczak K.M."/>
            <person name="Andrzejewski T.M."/>
            <person name="Davidsen T.M."/>
            <person name="Wayne K.J."/>
            <person name="Tettelin H."/>
            <person name="Glass J.I."/>
            <person name="Rusch D."/>
            <person name="Podicherti R."/>
            <person name="Tsui H.-C.T."/>
            <person name="Winkler M.E."/>
        </authorList>
    </citation>
    <scope>NUCLEOTIDE SEQUENCE</scope>
</reference>
<name>A0A381V5W8_9ZZZZ</name>
<comment type="pathway">
    <text evidence="2">Amino-acid biosynthesis; L-threonine biosynthesis; L-threonine from L-aspartate: step 1/5.</text>
</comment>
<evidence type="ECO:0000313" key="13">
    <source>
        <dbReference type="EMBL" id="SVA35604.1"/>
    </source>
</evidence>
<evidence type="ECO:0000256" key="9">
    <source>
        <dbReference type="ARBA" id="ARBA00022840"/>
    </source>
</evidence>
<evidence type="ECO:0000256" key="7">
    <source>
        <dbReference type="ARBA" id="ARBA00022741"/>
    </source>
</evidence>
<evidence type="ECO:0000256" key="1">
    <source>
        <dbReference type="ARBA" id="ARBA00004986"/>
    </source>
</evidence>
<dbReference type="CDD" id="cd04261">
    <property type="entry name" value="AAK_AKii-LysC-BS"/>
    <property type="match status" value="1"/>
</dbReference>
<feature type="domain" description="ACT" evidence="12">
    <location>
        <begin position="267"/>
        <end position="338"/>
    </location>
</feature>
<accession>A0A381V5W8</accession>
<dbReference type="CDD" id="cd04913">
    <property type="entry name" value="ACT_AKii-LysC-BS-like_1"/>
    <property type="match status" value="1"/>
</dbReference>
<dbReference type="InterPro" id="IPR054352">
    <property type="entry name" value="ACT_Aspartokinase"/>
</dbReference>
<dbReference type="EMBL" id="UINC01007904">
    <property type="protein sequence ID" value="SVA35604.1"/>
    <property type="molecule type" value="Genomic_DNA"/>
</dbReference>
<dbReference type="GO" id="GO:0009089">
    <property type="term" value="P:lysine biosynthetic process via diaminopimelate"/>
    <property type="evidence" value="ECO:0007669"/>
    <property type="project" value="InterPro"/>
</dbReference>
<dbReference type="GO" id="GO:0009090">
    <property type="term" value="P:homoserine biosynthetic process"/>
    <property type="evidence" value="ECO:0007669"/>
    <property type="project" value="TreeGrafter"/>
</dbReference>
<dbReference type="Pfam" id="PF00696">
    <property type="entry name" value="AA_kinase"/>
    <property type="match status" value="1"/>
</dbReference>
<dbReference type="InterPro" id="IPR001048">
    <property type="entry name" value="Asp/Glu/Uridylate_kinase"/>
</dbReference>
<feature type="non-terminal residue" evidence="13">
    <location>
        <position position="359"/>
    </location>
</feature>
<dbReference type="InterPro" id="IPR005260">
    <property type="entry name" value="Asp_kin_monofn"/>
</dbReference>
<dbReference type="NCBIfam" id="TIGR00657">
    <property type="entry name" value="asp_kinases"/>
    <property type="match status" value="1"/>
</dbReference>
<dbReference type="InterPro" id="IPR036393">
    <property type="entry name" value="AceGlu_kinase-like_sf"/>
</dbReference>
<dbReference type="InterPro" id="IPR041740">
    <property type="entry name" value="AKii-LysC-BS"/>
</dbReference>
<dbReference type="Gene3D" id="3.30.2130.10">
    <property type="entry name" value="VC0802-like"/>
    <property type="match status" value="1"/>
</dbReference>
<dbReference type="GO" id="GO:0005829">
    <property type="term" value="C:cytosol"/>
    <property type="evidence" value="ECO:0007669"/>
    <property type="project" value="TreeGrafter"/>
</dbReference>
<dbReference type="InterPro" id="IPR001341">
    <property type="entry name" value="Asp_kinase"/>
</dbReference>
<dbReference type="PANTHER" id="PTHR21499">
    <property type="entry name" value="ASPARTATE KINASE"/>
    <property type="match status" value="1"/>
</dbReference>
<keyword evidence="10" id="KW-0457">Lysine biosynthesis</keyword>
<dbReference type="FunFam" id="3.40.1160.10:FF:000002">
    <property type="entry name" value="Aspartokinase"/>
    <property type="match status" value="1"/>
</dbReference>
<comment type="catalytic activity">
    <reaction evidence="11">
        <text>L-aspartate + ATP = 4-phospho-L-aspartate + ADP</text>
        <dbReference type="Rhea" id="RHEA:23776"/>
        <dbReference type="ChEBI" id="CHEBI:29991"/>
        <dbReference type="ChEBI" id="CHEBI:30616"/>
        <dbReference type="ChEBI" id="CHEBI:57535"/>
        <dbReference type="ChEBI" id="CHEBI:456216"/>
        <dbReference type="EC" id="2.7.2.4"/>
    </reaction>
</comment>
<dbReference type="PIRSF" id="PIRSF000726">
    <property type="entry name" value="Asp_kin"/>
    <property type="match status" value="1"/>
</dbReference>
<evidence type="ECO:0000256" key="8">
    <source>
        <dbReference type="ARBA" id="ARBA00022777"/>
    </source>
</evidence>
<evidence type="ECO:0000259" key="12">
    <source>
        <dbReference type="PROSITE" id="PS51671"/>
    </source>
</evidence>
<dbReference type="AlphaFoldDB" id="A0A381V5W8"/>
<dbReference type="NCBIfam" id="NF005155">
    <property type="entry name" value="PRK06635.1-4"/>
    <property type="match status" value="1"/>
</dbReference>
<comment type="similarity">
    <text evidence="3">Belongs to the aspartokinase family.</text>
</comment>
<dbReference type="InterPro" id="IPR045865">
    <property type="entry name" value="ACT-like_dom_sf"/>
</dbReference>
<dbReference type="GO" id="GO:0009088">
    <property type="term" value="P:threonine biosynthetic process"/>
    <property type="evidence" value="ECO:0007669"/>
    <property type="project" value="UniProtKB-UniPathway"/>
</dbReference>
<organism evidence="13">
    <name type="scientific">marine metagenome</name>
    <dbReference type="NCBI Taxonomy" id="408172"/>
    <lineage>
        <taxon>unclassified sequences</taxon>
        <taxon>metagenomes</taxon>
        <taxon>ecological metagenomes</taxon>
    </lineage>
</organism>
<gene>
    <name evidence="13" type="ORF">METZ01_LOCUS88458</name>
</gene>
<dbReference type="SUPFAM" id="SSF55021">
    <property type="entry name" value="ACT-like"/>
    <property type="match status" value="1"/>
</dbReference>
<dbReference type="PANTHER" id="PTHR21499:SF3">
    <property type="entry name" value="ASPARTOKINASE"/>
    <property type="match status" value="1"/>
</dbReference>
<dbReference type="EC" id="2.7.2.4" evidence="4"/>
<evidence type="ECO:0000256" key="4">
    <source>
        <dbReference type="ARBA" id="ARBA00013059"/>
    </source>
</evidence>
<evidence type="ECO:0000256" key="5">
    <source>
        <dbReference type="ARBA" id="ARBA00022605"/>
    </source>
</evidence>
<evidence type="ECO:0000256" key="10">
    <source>
        <dbReference type="ARBA" id="ARBA00023154"/>
    </source>
</evidence>
<dbReference type="GO" id="GO:0005524">
    <property type="term" value="F:ATP binding"/>
    <property type="evidence" value="ECO:0007669"/>
    <property type="project" value="UniProtKB-KW"/>
</dbReference>
<dbReference type="PROSITE" id="PS00324">
    <property type="entry name" value="ASPARTOKINASE"/>
    <property type="match status" value="1"/>
</dbReference>
<dbReference type="GO" id="GO:0004072">
    <property type="term" value="F:aspartate kinase activity"/>
    <property type="evidence" value="ECO:0007669"/>
    <property type="project" value="UniProtKB-EC"/>
</dbReference>
<evidence type="ECO:0000256" key="11">
    <source>
        <dbReference type="ARBA" id="ARBA00047872"/>
    </source>
</evidence>
<sequence>MPLVVQKYGGSSLATPDLIKNVAGRIAAKHNSGKVVATVSAMGNSTDDLLELASGIADRPDPRELDVLLSTGELQSCALVSIALKALGMKAVSLSGAQAGIHTNARYGRAKIAGLDPARIEEELDRGNIVVVAGFQGITDEMDVTTLGRGASDLTAVALAASLKADRCEIYTDVDGIYTADPRLVPKARKLNEIGFEEMLELASYGAKMNPRSIEFGMVYNVPILVASSFEDLPGTLIHEGADMNYSVGEMRNRVRGIATENNVAKITVYSVVDRPGIAAALFEPLAEADISVDIIVQNAGVSGSTDLTFTVAALDLDRAMEVVDKVAVDLGTDKVGSSAGLAKVSIVGTGMQDAPGYA</sequence>
<keyword evidence="8" id="KW-0418">Kinase</keyword>
<evidence type="ECO:0000256" key="6">
    <source>
        <dbReference type="ARBA" id="ARBA00022679"/>
    </source>
</evidence>
<dbReference type="UniPathway" id="UPA00050">
    <property type="reaction ID" value="UER00461"/>
</dbReference>
<keyword evidence="6" id="KW-0808">Transferase</keyword>
<dbReference type="UniPathway" id="UPA00051">
    <property type="reaction ID" value="UER00462"/>
</dbReference>
<dbReference type="InterPro" id="IPR002912">
    <property type="entry name" value="ACT_dom"/>
</dbReference>
<keyword evidence="7" id="KW-0547">Nucleotide-binding</keyword>
<comment type="pathway">
    <text evidence="1">Amino-acid biosynthesis; L-methionine biosynthesis via de novo pathway; L-homoserine from L-aspartate: step 1/3.</text>
</comment>
<proteinExistence type="inferred from homology"/>
<dbReference type="Gene3D" id="3.40.1160.10">
    <property type="entry name" value="Acetylglutamate kinase-like"/>
    <property type="match status" value="1"/>
</dbReference>
<evidence type="ECO:0000256" key="3">
    <source>
        <dbReference type="ARBA" id="ARBA00010122"/>
    </source>
</evidence>
<dbReference type="InterPro" id="IPR018042">
    <property type="entry name" value="Aspartate_kinase_CS"/>
</dbReference>
<evidence type="ECO:0000256" key="2">
    <source>
        <dbReference type="ARBA" id="ARBA00005139"/>
    </source>
</evidence>
<keyword evidence="9" id="KW-0067">ATP-binding</keyword>
<dbReference type="PROSITE" id="PS51671">
    <property type="entry name" value="ACT"/>
    <property type="match status" value="1"/>
</dbReference>
<dbReference type="NCBIfam" id="NF005154">
    <property type="entry name" value="PRK06635.1-2"/>
    <property type="match status" value="1"/>
</dbReference>
<keyword evidence="5" id="KW-0028">Amino-acid biosynthesis</keyword>
<dbReference type="SUPFAM" id="SSF53633">
    <property type="entry name" value="Carbamate kinase-like"/>
    <property type="match status" value="1"/>
</dbReference>